<dbReference type="EMBL" id="BARW01026851">
    <property type="protein sequence ID" value="GAJ09997.1"/>
    <property type="molecule type" value="Genomic_DNA"/>
</dbReference>
<evidence type="ECO:0000256" key="1">
    <source>
        <dbReference type="ARBA" id="ARBA00004651"/>
    </source>
</evidence>
<comment type="similarity">
    <text evidence="2">Belongs to the polysaccharide synthase family.</text>
</comment>
<comment type="caution">
    <text evidence="8">The sequence shown here is derived from an EMBL/GenBank/DDBJ whole genome shotgun (WGS) entry which is preliminary data.</text>
</comment>
<feature type="non-terminal residue" evidence="8">
    <location>
        <position position="258"/>
    </location>
</feature>
<feature type="transmembrane region" description="Helical" evidence="7">
    <location>
        <begin position="56"/>
        <end position="74"/>
    </location>
</feature>
<feature type="transmembrane region" description="Helical" evidence="7">
    <location>
        <begin position="198"/>
        <end position="217"/>
    </location>
</feature>
<keyword evidence="3" id="KW-1003">Cell membrane</keyword>
<keyword evidence="4 7" id="KW-0812">Transmembrane</keyword>
<feature type="transmembrane region" description="Helical" evidence="7">
    <location>
        <begin position="118"/>
        <end position="137"/>
    </location>
</feature>
<proteinExistence type="inferred from homology"/>
<feature type="non-terminal residue" evidence="8">
    <location>
        <position position="1"/>
    </location>
</feature>
<evidence type="ECO:0000256" key="5">
    <source>
        <dbReference type="ARBA" id="ARBA00022989"/>
    </source>
</evidence>
<evidence type="ECO:0000256" key="3">
    <source>
        <dbReference type="ARBA" id="ARBA00022475"/>
    </source>
</evidence>
<feature type="transmembrane region" description="Helical" evidence="7">
    <location>
        <begin position="29"/>
        <end position="47"/>
    </location>
</feature>
<name>X1V2H6_9ZZZZ</name>
<feature type="transmembrane region" description="Helical" evidence="7">
    <location>
        <begin position="229"/>
        <end position="248"/>
    </location>
</feature>
<dbReference type="PANTHER" id="PTHR30250:SF10">
    <property type="entry name" value="LIPOPOLYSACCHARIDE BIOSYNTHESIS PROTEIN WZXC"/>
    <property type="match status" value="1"/>
</dbReference>
<evidence type="ECO:0000313" key="8">
    <source>
        <dbReference type="EMBL" id="GAJ09997.1"/>
    </source>
</evidence>
<dbReference type="AlphaFoldDB" id="X1V2H6"/>
<dbReference type="GO" id="GO:0005886">
    <property type="term" value="C:plasma membrane"/>
    <property type="evidence" value="ECO:0007669"/>
    <property type="project" value="UniProtKB-SubCell"/>
</dbReference>
<evidence type="ECO:0008006" key="9">
    <source>
        <dbReference type="Google" id="ProtNLM"/>
    </source>
</evidence>
<evidence type="ECO:0000256" key="7">
    <source>
        <dbReference type="SAM" id="Phobius"/>
    </source>
</evidence>
<reference evidence="8" key="1">
    <citation type="journal article" date="2014" name="Front. Microbiol.">
        <title>High frequency of phylogenetically diverse reductive dehalogenase-homologous genes in deep subseafloor sedimentary metagenomes.</title>
        <authorList>
            <person name="Kawai M."/>
            <person name="Futagami T."/>
            <person name="Toyoda A."/>
            <person name="Takaki Y."/>
            <person name="Nishi S."/>
            <person name="Hori S."/>
            <person name="Arai W."/>
            <person name="Tsubouchi T."/>
            <person name="Morono Y."/>
            <person name="Uchiyama I."/>
            <person name="Ito T."/>
            <person name="Fujiyama A."/>
            <person name="Inagaki F."/>
            <person name="Takami H."/>
        </authorList>
    </citation>
    <scope>NUCLEOTIDE SEQUENCE</scope>
    <source>
        <strain evidence="8">Expedition CK06-06</strain>
    </source>
</reference>
<dbReference type="PANTHER" id="PTHR30250">
    <property type="entry name" value="PST FAMILY PREDICTED COLANIC ACID TRANSPORTER"/>
    <property type="match status" value="1"/>
</dbReference>
<evidence type="ECO:0000256" key="4">
    <source>
        <dbReference type="ARBA" id="ARBA00022692"/>
    </source>
</evidence>
<dbReference type="Pfam" id="PF13440">
    <property type="entry name" value="Polysacc_synt_3"/>
    <property type="match status" value="1"/>
</dbReference>
<feature type="transmembrane region" description="Helical" evidence="7">
    <location>
        <begin position="80"/>
        <end position="97"/>
    </location>
</feature>
<gene>
    <name evidence="8" type="ORF">S12H4_43707</name>
</gene>
<feature type="transmembrane region" description="Helical" evidence="7">
    <location>
        <begin position="157"/>
        <end position="178"/>
    </location>
</feature>
<keyword evidence="5 7" id="KW-1133">Transmembrane helix</keyword>
<comment type="subcellular location">
    <subcellularLocation>
        <location evidence="1">Cell membrane</location>
        <topology evidence="1">Multi-pass membrane protein</topology>
    </subcellularLocation>
</comment>
<evidence type="ECO:0000256" key="6">
    <source>
        <dbReference type="ARBA" id="ARBA00023136"/>
    </source>
</evidence>
<keyword evidence="6 7" id="KW-0472">Membrane</keyword>
<sequence>LLFGLLFLSAGWFASYFNNATLEPVLKAMAVVFLLEGCTNIGIVFFQKEIEFKKKVILELSADVAGFIAAISLAFWLRNVWALVLGSIVWVIVKCLGSFRMHLYRPRIRWDWPAAKGLLNFGKHIFWITLMTFVVTSGDDALVGKLLGLTILGFYTMAYNIANVPVASLAGVVGKISFPAYSILQNEPERLKEAFKKVFEAVMIILLPLIGLIFLLAQDFTAVCLGEKWLPMVPALKILCLFSLFRGLNNVFAALHLA</sequence>
<organism evidence="8">
    <name type="scientific">marine sediment metagenome</name>
    <dbReference type="NCBI Taxonomy" id="412755"/>
    <lineage>
        <taxon>unclassified sequences</taxon>
        <taxon>metagenomes</taxon>
        <taxon>ecological metagenomes</taxon>
    </lineage>
</organism>
<protein>
    <recommendedName>
        <fullName evidence="9">Polysaccharide biosynthesis protein C-terminal domain-containing protein</fullName>
    </recommendedName>
</protein>
<accession>X1V2H6</accession>
<evidence type="ECO:0000256" key="2">
    <source>
        <dbReference type="ARBA" id="ARBA00007430"/>
    </source>
</evidence>
<dbReference type="InterPro" id="IPR050833">
    <property type="entry name" value="Poly_Biosynth_Transport"/>
</dbReference>